<keyword evidence="2" id="KW-1133">Transmembrane helix</keyword>
<evidence type="ECO:0000313" key="3">
    <source>
        <dbReference type="EMBL" id="OOR08492.1"/>
    </source>
</evidence>
<evidence type="ECO:0000256" key="1">
    <source>
        <dbReference type="SAM" id="MobiDB-lite"/>
    </source>
</evidence>
<feature type="region of interest" description="Disordered" evidence="1">
    <location>
        <begin position="257"/>
        <end position="280"/>
    </location>
</feature>
<comment type="caution">
    <text evidence="3">The sequence shown here is derived from an EMBL/GenBank/DDBJ whole genome shotgun (WGS) entry which is preliminary data.</text>
</comment>
<organism evidence="3 4">
    <name type="scientific">Bacillus mycoides</name>
    <dbReference type="NCBI Taxonomy" id="1405"/>
    <lineage>
        <taxon>Bacteria</taxon>
        <taxon>Bacillati</taxon>
        <taxon>Bacillota</taxon>
        <taxon>Bacilli</taxon>
        <taxon>Bacillales</taxon>
        <taxon>Bacillaceae</taxon>
        <taxon>Bacillus</taxon>
        <taxon>Bacillus cereus group</taxon>
    </lineage>
</organism>
<feature type="transmembrane region" description="Helical" evidence="2">
    <location>
        <begin position="132"/>
        <end position="151"/>
    </location>
</feature>
<gene>
    <name evidence="3" type="ORF">BW900_00725</name>
</gene>
<dbReference type="RefSeq" id="WP_078175366.1">
    <property type="nucleotide sequence ID" value="NZ_CP128137.1"/>
</dbReference>
<feature type="transmembrane region" description="Helical" evidence="2">
    <location>
        <begin position="59"/>
        <end position="80"/>
    </location>
</feature>
<dbReference type="AlphaFoldDB" id="A0A1S9TEZ3"/>
<keyword evidence="2" id="KW-0812">Transmembrane</keyword>
<dbReference type="EMBL" id="MUAI01000001">
    <property type="protein sequence ID" value="OOR08492.1"/>
    <property type="molecule type" value="Genomic_DNA"/>
</dbReference>
<dbReference type="Proteomes" id="UP000190696">
    <property type="component" value="Unassembled WGS sequence"/>
</dbReference>
<evidence type="ECO:0000256" key="2">
    <source>
        <dbReference type="SAM" id="Phobius"/>
    </source>
</evidence>
<proteinExistence type="predicted"/>
<protein>
    <submittedName>
        <fullName evidence="3">Uncharacterized protein</fullName>
    </submittedName>
</protein>
<reference evidence="3 4" key="1">
    <citation type="submission" date="2017-01" db="EMBL/GenBank/DDBJ databases">
        <title>Bacillus cereus isolates.</title>
        <authorList>
            <person name="Beno S.M."/>
        </authorList>
    </citation>
    <scope>NUCLEOTIDE SEQUENCE [LARGE SCALE GENOMIC DNA]</scope>
    <source>
        <strain evidence="3 4">FSL W7-1108</strain>
    </source>
</reference>
<keyword evidence="2" id="KW-0472">Membrane</keyword>
<feature type="transmembrane region" description="Helical" evidence="2">
    <location>
        <begin position="6"/>
        <end position="29"/>
    </location>
</feature>
<sequence length="290" mass="32877">MHIDDNFAKIATALVSATIALVSGVPFIIQKFVQLSTTSQLDMLFIGKEQKKKLELIELFNVIFISTISVYFVPGLFIYAAFSDFIYDYAIILGSIGGIALLITAVTSTNLFKAIKNTKNFEEVKDYVHKQALYVFLSSIFWYYIILTVILNNGIWYEILGLGIVTPILISGIFIYNTNKVQALENKKYSIRILTQDEIITLNLIHNYVIDEKRTLCTLANAPEDKLFYICDFSSEVYLEYTEIGFKQKKLKRPASTSTELEVTETDHDSDSVKNNSDTNVSINIHVNPK</sequence>
<feature type="transmembrane region" description="Helical" evidence="2">
    <location>
        <begin position="157"/>
        <end position="178"/>
    </location>
</feature>
<name>A0A1S9TEZ3_BACMY</name>
<feature type="transmembrane region" description="Helical" evidence="2">
    <location>
        <begin position="86"/>
        <end position="112"/>
    </location>
</feature>
<evidence type="ECO:0000313" key="4">
    <source>
        <dbReference type="Proteomes" id="UP000190696"/>
    </source>
</evidence>
<accession>A0A1S9TEZ3</accession>